<keyword evidence="3" id="KW-1185">Reference proteome</keyword>
<reference evidence="2 3" key="1">
    <citation type="submission" date="2023-11" db="EMBL/GenBank/DDBJ databases">
        <title>Halocaridina rubra genome assembly.</title>
        <authorList>
            <person name="Smith C."/>
        </authorList>
    </citation>
    <scope>NUCLEOTIDE SEQUENCE [LARGE SCALE GENOMIC DNA]</scope>
    <source>
        <strain evidence="2">EP-1</strain>
        <tissue evidence="2">Whole</tissue>
    </source>
</reference>
<proteinExistence type="predicted"/>
<protein>
    <submittedName>
        <fullName evidence="2">Uncharacterized protein</fullName>
    </submittedName>
</protein>
<dbReference type="AlphaFoldDB" id="A0AAN8W8I2"/>
<feature type="region of interest" description="Disordered" evidence="1">
    <location>
        <begin position="88"/>
        <end position="163"/>
    </location>
</feature>
<evidence type="ECO:0000256" key="1">
    <source>
        <dbReference type="SAM" id="MobiDB-lite"/>
    </source>
</evidence>
<gene>
    <name evidence="2" type="ORF">SK128_024089</name>
</gene>
<name>A0AAN8W8I2_HALRR</name>
<comment type="caution">
    <text evidence="2">The sequence shown here is derived from an EMBL/GenBank/DDBJ whole genome shotgun (WGS) entry which is preliminary data.</text>
</comment>
<feature type="region of interest" description="Disordered" evidence="1">
    <location>
        <begin position="231"/>
        <end position="252"/>
    </location>
</feature>
<feature type="compositionally biased region" description="Polar residues" evidence="1">
    <location>
        <begin position="99"/>
        <end position="108"/>
    </location>
</feature>
<accession>A0AAN8W8I2</accession>
<evidence type="ECO:0000313" key="3">
    <source>
        <dbReference type="Proteomes" id="UP001381693"/>
    </source>
</evidence>
<feature type="region of interest" description="Disordered" evidence="1">
    <location>
        <begin position="817"/>
        <end position="837"/>
    </location>
</feature>
<feature type="compositionally biased region" description="Low complexity" evidence="1">
    <location>
        <begin position="817"/>
        <end position="836"/>
    </location>
</feature>
<feature type="compositionally biased region" description="Low complexity" evidence="1">
    <location>
        <begin position="109"/>
        <end position="121"/>
    </location>
</feature>
<sequence>MSLKEYRIELPASEALDSLIPEYEIPGLEDLAIPLDWVCPPNLPSTIKVRCFVNGKPQEDTESAPMPGGETPTPVRITCVPFSEVTNDHERAQRGSACEESSSLMTNPAASASTSSETLASQMPPRRLDAEPFTPHIEMGPPYGSPKDNRKRFATSSSTKNQVPKSYTVKRYNEEPMVFQASEMAGDKKPQVGDDQTSGASCIYVSHENKIENSGNMAGPSKVTLRNKKLQESGEKNVYSEQSGDNFSGKGTDGASNAVIEINRHENFAYHCNSTGTAMVKPLLPFADIVKNSVGVLTNEQMHRGGPLQVKPVLNDPSSVLSSRGSKDVCNIRSGNWISISGSICDSKNNSASDKSSSIFTIRSREIVSLVTSPSNSKTSLQRPDADQLSVHNVAIAGTSATSELTGYNSASLKNFQHSPSNSKTSLQRPDADQLSLHNVAIAGTSATSELSGYNSASLKNFQPSPSTSKTLRQHSDVAELSVHNVAIAGTSATSELTGYNSASLKNFQHSPSNSKTSLQRPDADQLSLHNVAIAGTSATSELSGYNSASLKNFQPSPSTSKTLRQHSDVAELSVHNVAIAGTSATSELTGYNSASLKNFQHSPSNSKTSLQRPDADQLSLHNVAIAGTSATSELSGYNSASLKNFQPSPSTSKTLRQHSDVAELSVHNVGTTSTSTASELSGYTSASLKALLPVGSSVKIVPISMRKPAGQKPLINQSGSQKQGAQLPKMFNSFSGISSDNHDTKKLTLQGTQVRYLGAIGKTTGSEIPSTTRVTAAEISTMRKNAYNHGGSDENRAVTLVGNSATSIVTSVHFRPSLSDSVSRNSSSPSVSRRSFGTSLAENDFGINTPDPLQAIGSSTQVLPSELNINPVASIRIPGKGPTGSQDIFSNLTGMEQGQGNVPSTSDGPLIISNSTQAEAVVTDGASSSTNEINNVALNMLQNDENLLPSLQDFLHSYSKS</sequence>
<dbReference type="EMBL" id="JAXCGZ010023986">
    <property type="protein sequence ID" value="KAK7001066.1"/>
    <property type="molecule type" value="Genomic_DNA"/>
</dbReference>
<feature type="non-terminal residue" evidence="2">
    <location>
        <position position="962"/>
    </location>
</feature>
<dbReference type="Proteomes" id="UP001381693">
    <property type="component" value="Unassembled WGS sequence"/>
</dbReference>
<organism evidence="2 3">
    <name type="scientific">Halocaridina rubra</name>
    <name type="common">Hawaiian red shrimp</name>
    <dbReference type="NCBI Taxonomy" id="373956"/>
    <lineage>
        <taxon>Eukaryota</taxon>
        <taxon>Metazoa</taxon>
        <taxon>Ecdysozoa</taxon>
        <taxon>Arthropoda</taxon>
        <taxon>Crustacea</taxon>
        <taxon>Multicrustacea</taxon>
        <taxon>Malacostraca</taxon>
        <taxon>Eumalacostraca</taxon>
        <taxon>Eucarida</taxon>
        <taxon>Decapoda</taxon>
        <taxon>Pleocyemata</taxon>
        <taxon>Caridea</taxon>
        <taxon>Atyoidea</taxon>
        <taxon>Atyidae</taxon>
        <taxon>Halocaridina</taxon>
    </lineage>
</organism>
<feature type="compositionally biased region" description="Polar residues" evidence="1">
    <location>
        <begin position="154"/>
        <end position="163"/>
    </location>
</feature>
<evidence type="ECO:0000313" key="2">
    <source>
        <dbReference type="EMBL" id="KAK7001066.1"/>
    </source>
</evidence>